<sequence>MDDYLAEWSTNSNNAIQVSLVIPDKGGPKAIHTFKPKMTAPLFGEDEIISGYQGLRINLRFHACDMRPGLKISFSKRMKPDSEYSPTDLKEIFENYLPRSSFEKSTVFDSAIQDQSFSNWKPPGELWKTIQSGNRTFEVWKGNLADLTIQQMLKRIQILVSFFIEGGTPIELKDPEWSLQRWTVFFLYQKQAFESNISPYVFMGYSTVYQYFFVQAKKKGPLSKSHDITLPLPAIHFSSLPCRSRISQFIVLPPFQGKGNGSIFYNAIYDYYLKESRTIEITVEDPNEAFDDLRDLNDLARLRMIPEFMKLKLNKSAVITRTARVPGDIIDPTELEDIRKTVKIAPRQFSRLVEMQFLSGLPEDVRSDTKMGNFSKSESLEDKDKKHEYRLWKLLVKARLFHHNRDTLIQLDFLERIEKLDQTLWNVERDYERLLKAFETRSNPKVVESSSNSKNPKRLGSTEPADGEPIVKRAKIL</sequence>
<keyword evidence="5 9" id="KW-0808">Transferase</keyword>
<dbReference type="Gene3D" id="3.40.630.30">
    <property type="match status" value="1"/>
</dbReference>
<keyword evidence="9" id="KW-0963">Cytoplasm</keyword>
<evidence type="ECO:0000256" key="3">
    <source>
        <dbReference type="ARBA" id="ARBA00013184"/>
    </source>
</evidence>
<dbReference type="GO" id="GO:0042393">
    <property type="term" value="F:histone binding"/>
    <property type="evidence" value="ECO:0007669"/>
    <property type="project" value="InterPro"/>
</dbReference>
<evidence type="ECO:0000256" key="7">
    <source>
        <dbReference type="ARBA" id="ARBA00023315"/>
    </source>
</evidence>
<evidence type="ECO:0000256" key="5">
    <source>
        <dbReference type="ARBA" id="ARBA00022679"/>
    </source>
</evidence>
<dbReference type="Gene3D" id="1.10.10.390">
    <property type="match status" value="1"/>
</dbReference>
<feature type="compositionally biased region" description="Polar residues" evidence="13">
    <location>
        <begin position="445"/>
        <end position="454"/>
    </location>
</feature>
<feature type="domain" description="Histone acetyl transferase HAT1 N-terminal" evidence="14">
    <location>
        <begin position="8"/>
        <end position="165"/>
    </location>
</feature>
<comment type="subunit">
    <text evidence="9">Component of the HAT-B complex composed of at least HAT1 and HAT2. The HAT-B complex binds to histone H4 tail.</text>
</comment>
<comment type="catalytic activity">
    <reaction evidence="8 9">
        <text>L-lysyl-[protein] + acetyl-CoA = N(6)-acetyl-L-lysyl-[protein] + CoA + H(+)</text>
        <dbReference type="Rhea" id="RHEA:45948"/>
        <dbReference type="Rhea" id="RHEA-COMP:9752"/>
        <dbReference type="Rhea" id="RHEA-COMP:10731"/>
        <dbReference type="ChEBI" id="CHEBI:15378"/>
        <dbReference type="ChEBI" id="CHEBI:29969"/>
        <dbReference type="ChEBI" id="CHEBI:57287"/>
        <dbReference type="ChEBI" id="CHEBI:57288"/>
        <dbReference type="ChEBI" id="CHEBI:61930"/>
        <dbReference type="EC" id="2.3.1.48"/>
    </reaction>
</comment>
<dbReference type="Proteomes" id="UP000030854">
    <property type="component" value="Unassembled WGS sequence"/>
</dbReference>
<reference evidence="15 16" key="1">
    <citation type="journal article" date="2014" name="BMC Genomics">
        <title>Adaptive genomic structural variation in the grape powdery mildew pathogen, Erysiphe necator.</title>
        <authorList>
            <person name="Jones L."/>
            <person name="Riaz S."/>
            <person name="Morales-Cruz A."/>
            <person name="Amrine K.C."/>
            <person name="McGuire B."/>
            <person name="Gubler W.D."/>
            <person name="Walker M.A."/>
            <person name="Cantu D."/>
        </authorList>
    </citation>
    <scope>NUCLEOTIDE SEQUENCE [LARGE SCALE GENOMIC DNA]</scope>
    <source>
        <strain evidence="16">c</strain>
    </source>
</reference>
<dbReference type="GO" id="GO:0005634">
    <property type="term" value="C:nucleus"/>
    <property type="evidence" value="ECO:0007669"/>
    <property type="project" value="UniProtKB-SubCell"/>
</dbReference>
<feature type="site" description="Interaction with histone H4 N-terminus" evidence="12">
    <location>
        <position position="177"/>
    </location>
</feature>
<evidence type="ECO:0000256" key="9">
    <source>
        <dbReference type="PIRNR" id="PIRNR038084"/>
    </source>
</evidence>
<evidence type="ECO:0000256" key="2">
    <source>
        <dbReference type="ARBA" id="ARBA00010543"/>
    </source>
</evidence>
<dbReference type="Pfam" id="PF10394">
    <property type="entry name" value="Hat1_N"/>
    <property type="match status" value="1"/>
</dbReference>
<dbReference type="InterPro" id="IPR037113">
    <property type="entry name" value="Hat1_N_sf"/>
</dbReference>
<evidence type="ECO:0000259" key="14">
    <source>
        <dbReference type="Pfam" id="PF10394"/>
    </source>
</evidence>
<dbReference type="GO" id="GO:0005737">
    <property type="term" value="C:cytoplasm"/>
    <property type="evidence" value="ECO:0007669"/>
    <property type="project" value="UniProtKB-SubCell"/>
</dbReference>
<dbReference type="OMA" id="WTCDAND"/>
<dbReference type="EMBL" id="JNVN01003822">
    <property type="protein sequence ID" value="KHJ30644.1"/>
    <property type="molecule type" value="Genomic_DNA"/>
</dbReference>
<dbReference type="PANTHER" id="PTHR12046">
    <property type="entry name" value="HISTONE ACETYLTRANSFERASE TYPE B CATALYTIC SUBUNIT"/>
    <property type="match status" value="1"/>
</dbReference>
<dbReference type="PIRSF" id="PIRSF038084">
    <property type="entry name" value="HAT-B_cat"/>
    <property type="match status" value="1"/>
</dbReference>
<dbReference type="InterPro" id="IPR017380">
    <property type="entry name" value="Hist_AcTrfase_B-typ_cat-su"/>
</dbReference>
<dbReference type="SUPFAM" id="SSF55729">
    <property type="entry name" value="Acyl-CoA N-acyltransferases (Nat)"/>
    <property type="match status" value="1"/>
</dbReference>
<accession>A0A0B1P1E5</accession>
<comment type="similarity">
    <text evidence="2 9">Belongs to the HAT1 family.</text>
</comment>
<dbReference type="STRING" id="52586.A0A0B1P1E5"/>
<dbReference type="GO" id="GO:0031509">
    <property type="term" value="P:subtelomeric heterochromatin formation"/>
    <property type="evidence" value="ECO:0007669"/>
    <property type="project" value="InterPro"/>
</dbReference>
<dbReference type="InterPro" id="IPR016181">
    <property type="entry name" value="Acyl_CoA_acyltransferase"/>
</dbReference>
<dbReference type="AlphaFoldDB" id="A0A0B1P1E5"/>
<feature type="region of interest" description="Interaction with histone H4 N-terminus" evidence="11">
    <location>
        <begin position="209"/>
        <end position="211"/>
    </location>
</feature>
<name>A0A0B1P1E5_UNCNE</name>
<dbReference type="Gene3D" id="3.90.360.10">
    <property type="entry name" value="Histone acetyl transferase 1 (HAT1), N-terminal domain"/>
    <property type="match status" value="1"/>
</dbReference>
<evidence type="ECO:0000256" key="11">
    <source>
        <dbReference type="PIRSR" id="PIRSR038084-2"/>
    </source>
</evidence>
<gene>
    <name evidence="15" type="ORF">EV44_g0792</name>
</gene>
<protein>
    <recommendedName>
        <fullName evidence="4 9">Histone acetyltransferase type B catalytic subunit</fullName>
        <ecNumber evidence="3 9">2.3.1.48</ecNumber>
    </recommendedName>
</protein>
<feature type="region of interest" description="Interaction with histone H4 N-terminus" evidence="11">
    <location>
        <begin position="45"/>
        <end position="47"/>
    </location>
</feature>
<keyword evidence="6 9" id="KW-0539">Nucleus</keyword>
<dbReference type="InterPro" id="IPR013523">
    <property type="entry name" value="Hist_AcTrfase_HAT1_C"/>
</dbReference>
<evidence type="ECO:0000256" key="13">
    <source>
        <dbReference type="SAM" id="MobiDB-lite"/>
    </source>
</evidence>
<proteinExistence type="inferred from homology"/>
<evidence type="ECO:0000256" key="1">
    <source>
        <dbReference type="ARBA" id="ARBA00004123"/>
    </source>
</evidence>
<feature type="active site" description="Proton donor/acceptor" evidence="10">
    <location>
        <position position="284"/>
    </location>
</feature>
<feature type="binding site" evidence="11">
    <location>
        <begin position="256"/>
        <end position="262"/>
    </location>
    <ligand>
        <name>acetyl-CoA</name>
        <dbReference type="ChEBI" id="CHEBI:57288"/>
    </ligand>
</feature>
<organism evidence="15 16">
    <name type="scientific">Uncinula necator</name>
    <name type="common">Grape powdery mildew</name>
    <dbReference type="NCBI Taxonomy" id="52586"/>
    <lineage>
        <taxon>Eukaryota</taxon>
        <taxon>Fungi</taxon>
        <taxon>Dikarya</taxon>
        <taxon>Ascomycota</taxon>
        <taxon>Pezizomycotina</taxon>
        <taxon>Leotiomycetes</taxon>
        <taxon>Erysiphales</taxon>
        <taxon>Erysiphaceae</taxon>
        <taxon>Erysiphe</taxon>
    </lineage>
</organism>
<dbReference type="SMR" id="A0A0B1P1E5"/>
<evidence type="ECO:0000256" key="8">
    <source>
        <dbReference type="ARBA" id="ARBA00048017"/>
    </source>
</evidence>
<dbReference type="EC" id="2.3.1.48" evidence="3 9"/>
<dbReference type="Pfam" id="PF21184">
    <property type="entry name" value="HAT1_C_fung"/>
    <property type="match status" value="1"/>
</dbReference>
<comment type="caution">
    <text evidence="15">The sequence shown here is derived from an EMBL/GenBank/DDBJ whole genome shotgun (WGS) entry which is preliminary data.</text>
</comment>
<dbReference type="InterPro" id="IPR019467">
    <property type="entry name" value="Hat1_N"/>
</dbReference>
<evidence type="ECO:0000313" key="15">
    <source>
        <dbReference type="EMBL" id="KHJ30644.1"/>
    </source>
</evidence>
<dbReference type="HOGENOM" id="CLU_036024_2_1_1"/>
<dbReference type="GO" id="GO:0000781">
    <property type="term" value="C:chromosome, telomeric region"/>
    <property type="evidence" value="ECO:0007669"/>
    <property type="project" value="GOC"/>
</dbReference>
<evidence type="ECO:0000313" key="16">
    <source>
        <dbReference type="Proteomes" id="UP000030854"/>
    </source>
</evidence>
<keyword evidence="7 9" id="KW-0012">Acyltransferase</keyword>
<feature type="region of interest" description="Disordered" evidence="13">
    <location>
        <begin position="445"/>
        <end position="477"/>
    </location>
</feature>
<feature type="binding site" evidence="11">
    <location>
        <position position="287"/>
    </location>
    <ligand>
        <name>acetyl-CoA</name>
        <dbReference type="ChEBI" id="CHEBI:57288"/>
    </ligand>
</feature>
<dbReference type="GO" id="GO:0004402">
    <property type="term" value="F:histone acetyltransferase activity"/>
    <property type="evidence" value="ECO:0007669"/>
    <property type="project" value="UniProtKB-UniRule"/>
</dbReference>
<evidence type="ECO:0000256" key="4">
    <source>
        <dbReference type="ARBA" id="ARBA00021268"/>
    </source>
</evidence>
<keyword evidence="16" id="KW-1185">Reference proteome</keyword>
<comment type="function">
    <text evidence="9">Catalytic component of the histone acetylase B (HAT-B) complex. Has intrinsic substrate specificity that modifies lysine in recognition sequence GXGKXG. Involved in DNA double-strand break repair.</text>
</comment>
<evidence type="ECO:0000256" key="12">
    <source>
        <dbReference type="PIRSR" id="PIRSR038084-3"/>
    </source>
</evidence>
<evidence type="ECO:0000256" key="10">
    <source>
        <dbReference type="PIRSR" id="PIRSR038084-1"/>
    </source>
</evidence>
<evidence type="ECO:0000256" key="6">
    <source>
        <dbReference type="ARBA" id="ARBA00023242"/>
    </source>
</evidence>
<comment type="subcellular location">
    <subcellularLocation>
        <location evidence="9">Cytoplasm</location>
    </subcellularLocation>
    <subcellularLocation>
        <location evidence="1 9">Nucleus</location>
    </subcellularLocation>
</comment>